<sequence>MWYDTVHEVIDTHKPEIIVVNAEDNQFFEGSSLIMGKNDVYEV</sequence>
<accession>A0ABS2N9F7</accession>
<organism evidence="1 2">
    <name type="scientific">Rossellomorea pakistanensis</name>
    <dbReference type="NCBI Taxonomy" id="992288"/>
    <lineage>
        <taxon>Bacteria</taxon>
        <taxon>Bacillati</taxon>
        <taxon>Bacillota</taxon>
        <taxon>Bacilli</taxon>
        <taxon>Bacillales</taxon>
        <taxon>Bacillaceae</taxon>
        <taxon>Rossellomorea</taxon>
    </lineage>
</organism>
<name>A0ABS2N9F7_9BACI</name>
<keyword evidence="2" id="KW-1185">Reference proteome</keyword>
<gene>
    <name evidence="1" type="ORF">JOC86_001010</name>
</gene>
<evidence type="ECO:0000313" key="1">
    <source>
        <dbReference type="EMBL" id="MBM7584473.1"/>
    </source>
</evidence>
<dbReference type="EMBL" id="JAFBDZ010000001">
    <property type="protein sequence ID" value="MBM7584473.1"/>
    <property type="molecule type" value="Genomic_DNA"/>
</dbReference>
<proteinExistence type="predicted"/>
<protein>
    <submittedName>
        <fullName evidence="1">Uncharacterized protein</fullName>
    </submittedName>
</protein>
<dbReference type="Proteomes" id="UP001646157">
    <property type="component" value="Unassembled WGS sequence"/>
</dbReference>
<comment type="caution">
    <text evidence="1">The sequence shown here is derived from an EMBL/GenBank/DDBJ whole genome shotgun (WGS) entry which is preliminary data.</text>
</comment>
<reference evidence="1 2" key="1">
    <citation type="submission" date="2021-01" db="EMBL/GenBank/DDBJ databases">
        <title>Genomic Encyclopedia of Type Strains, Phase IV (KMG-IV): sequencing the most valuable type-strain genomes for metagenomic binning, comparative biology and taxonomic classification.</title>
        <authorList>
            <person name="Goeker M."/>
        </authorList>
    </citation>
    <scope>NUCLEOTIDE SEQUENCE [LARGE SCALE GENOMIC DNA]</scope>
    <source>
        <strain evidence="1 2">DSM 24834</strain>
    </source>
</reference>
<evidence type="ECO:0000313" key="2">
    <source>
        <dbReference type="Proteomes" id="UP001646157"/>
    </source>
</evidence>